<evidence type="ECO:0000313" key="1">
    <source>
        <dbReference type="EMBL" id="RHD82769.1"/>
    </source>
</evidence>
<reference evidence="1 2" key="1">
    <citation type="submission" date="2018-08" db="EMBL/GenBank/DDBJ databases">
        <title>A genome reference for cultivated species of the human gut microbiota.</title>
        <authorList>
            <person name="Zou Y."/>
            <person name="Xue W."/>
            <person name="Luo G."/>
        </authorList>
    </citation>
    <scope>NUCLEOTIDE SEQUENCE [LARGE SCALE GENOMIC DNA]</scope>
    <source>
        <strain evidence="1 2">AM30-40</strain>
    </source>
</reference>
<dbReference type="EMBL" id="QSJM01000011">
    <property type="protein sequence ID" value="RHD82769.1"/>
    <property type="molecule type" value="Genomic_DNA"/>
</dbReference>
<evidence type="ECO:0000313" key="2">
    <source>
        <dbReference type="Proteomes" id="UP000283429"/>
    </source>
</evidence>
<organism evidence="1 2">
    <name type="scientific">Phocaeicola vulgatus</name>
    <name type="common">Bacteroides vulgatus</name>
    <dbReference type="NCBI Taxonomy" id="821"/>
    <lineage>
        <taxon>Bacteria</taxon>
        <taxon>Pseudomonadati</taxon>
        <taxon>Bacteroidota</taxon>
        <taxon>Bacteroidia</taxon>
        <taxon>Bacteroidales</taxon>
        <taxon>Bacteroidaceae</taxon>
        <taxon>Phocaeicola</taxon>
    </lineage>
</organism>
<dbReference type="RefSeq" id="WP_101602794.1">
    <property type="nucleotide sequence ID" value="NZ_JADNJS010000006.1"/>
</dbReference>
<gene>
    <name evidence="1" type="ORF">DW783_05160</name>
</gene>
<protein>
    <submittedName>
        <fullName evidence="1">Uncharacterized protein</fullName>
    </submittedName>
</protein>
<dbReference type="AlphaFoldDB" id="A0A414HEB7"/>
<comment type="caution">
    <text evidence="1">The sequence shown here is derived from an EMBL/GenBank/DDBJ whole genome shotgun (WGS) entry which is preliminary data.</text>
</comment>
<proteinExistence type="predicted"/>
<name>A0A414HEB7_PHOVU</name>
<dbReference type="Proteomes" id="UP000283429">
    <property type="component" value="Unassembled WGS sequence"/>
</dbReference>
<sequence length="104" mass="12476">MNKIRPELLERIRKSNEEYKRIGSLLKPLGFTLCTGAVFYGERPFSMYCGKMEDYRSFIDNIDSIRERYRKRKNESLGIYETRSQKQHPQNRSDTVLHKKKKDI</sequence>
<accession>A0A414HEB7</accession>